<dbReference type="GO" id="GO:0046872">
    <property type="term" value="F:metal ion binding"/>
    <property type="evidence" value="ECO:0007669"/>
    <property type="project" value="UniProtKB-KW"/>
</dbReference>
<dbReference type="EMBL" id="JX163905">
    <property type="protein sequence ID" value="AGH13472.1"/>
    <property type="molecule type" value="Genomic_DNA"/>
</dbReference>
<feature type="domain" description="Radical SAM core" evidence="5">
    <location>
        <begin position="64"/>
        <end position="187"/>
    </location>
</feature>
<evidence type="ECO:0000256" key="3">
    <source>
        <dbReference type="ARBA" id="ARBA00023004"/>
    </source>
</evidence>
<dbReference type="InterPro" id="IPR013785">
    <property type="entry name" value="Aldolase_TIM"/>
</dbReference>
<dbReference type="CDD" id="cd01335">
    <property type="entry name" value="Radical_SAM"/>
    <property type="match status" value="1"/>
</dbReference>
<dbReference type="PANTHER" id="PTHR21180">
    <property type="entry name" value="ENDONUCLEASE/EXONUCLEASE/PHOSPHATASE FAMILY DOMAIN-CONTAINING PROTEIN 1"/>
    <property type="match status" value="1"/>
</dbReference>
<proteinExistence type="predicted"/>
<dbReference type="SUPFAM" id="SSF102114">
    <property type="entry name" value="Radical SAM enzymes"/>
    <property type="match status" value="1"/>
</dbReference>
<keyword evidence="4" id="KW-0411">Iron-sulfur</keyword>
<dbReference type="InterPro" id="IPR007197">
    <property type="entry name" value="rSAM"/>
</dbReference>
<dbReference type="GO" id="GO:0051536">
    <property type="term" value="F:iron-sulfur cluster binding"/>
    <property type="evidence" value="ECO:0007669"/>
    <property type="project" value="UniProtKB-KW"/>
</dbReference>
<keyword evidence="2" id="KW-0479">Metal-binding</keyword>
<dbReference type="AlphaFoldDB" id="M4PWH9"/>
<dbReference type="Pfam" id="PF04055">
    <property type="entry name" value="Radical_SAM"/>
    <property type="match status" value="1"/>
</dbReference>
<dbReference type="InterPro" id="IPR051675">
    <property type="entry name" value="Endo/Exo/Phosphatase_dom_1"/>
</dbReference>
<sequence>MLTEKTMEKLRILAESAKYDVSCSSSGTVRSGKKGMVGSTVGGVGICHSFADDGRCISLLKVMLTNYCMYDCAYCINRRTNDIKRATLSVSELEEITMEFYRRNYIEGLFLSSGVVRNPDYTMERLVAIVRDLRTVHRFNGYIHLKTIPGASQELLQEAGRYADRMSVNIEIPKEESLKALAPEKNHKSIFLPMSQIQQGVLENKEDRRKFRHAPRFVPAGQSTQMIVGATKETDLDILKMSNAMYKQPTMRRVYYSGYVSVNTYDPRLPVLKQPPLVRENRLYQADWLMRFYHFNVDEIVDDAHAHLDLDVDPKLGWALRHPEFFPVDINKAPYEDILRVPGIGVKSAVLIVNSRRFNRITSYHLKKMGVVMKKAKYFITCGELTSAFSQPVIGINELRPERLRPLLLSKAQQRRAAAEKQLMLDFGNDDNP</sequence>
<evidence type="ECO:0000256" key="4">
    <source>
        <dbReference type="ARBA" id="ARBA00023014"/>
    </source>
</evidence>
<dbReference type="SFLD" id="SFLDS00029">
    <property type="entry name" value="Radical_SAM"/>
    <property type="match status" value="1"/>
</dbReference>
<reference evidence="6" key="1">
    <citation type="journal article" date="2012" name="Biotechnol. Biofuels">
        <title>Microbial ?-glucosidases from cow rumen metagenome enhance the saccharification of lignocellulose in combination with commercial cellulase cocktail.</title>
        <authorList>
            <person name="Del Pozo M.V."/>
            <person name="Fernandez-Arrojo L."/>
            <person name="Gil-Martinez J."/>
            <person name="Montesinos A."/>
            <person name="Chernikova T.N."/>
            <person name="Nechitaylo T.Y."/>
            <person name="Waliszek A."/>
            <person name="Tortajada M."/>
            <person name="Rojas A."/>
            <person name="Huws S.A."/>
            <person name="Golyshina O.V."/>
            <person name="Newbold C.J."/>
            <person name="Polaina J."/>
            <person name="Ferrer M."/>
            <person name="Golyshin P.N."/>
        </authorList>
    </citation>
    <scope>NUCLEOTIDE SEQUENCE</scope>
</reference>
<evidence type="ECO:0000313" key="6">
    <source>
        <dbReference type="EMBL" id="AGH13472.1"/>
    </source>
</evidence>
<dbReference type="PANTHER" id="PTHR21180:SF9">
    <property type="entry name" value="TYPE II SECRETION SYSTEM PROTEIN K"/>
    <property type="match status" value="1"/>
</dbReference>
<dbReference type="SFLD" id="SFLDG01102">
    <property type="entry name" value="Uncharacterised_Radical_SAM_Su"/>
    <property type="match status" value="1"/>
</dbReference>
<organism evidence="6">
    <name type="scientific">uncultured bacterium SRF2</name>
    <dbReference type="NCBI Taxonomy" id="1204708"/>
    <lineage>
        <taxon>Bacteria</taxon>
        <taxon>environmental samples</taxon>
    </lineage>
</organism>
<dbReference type="GO" id="GO:0003824">
    <property type="term" value="F:catalytic activity"/>
    <property type="evidence" value="ECO:0007669"/>
    <property type="project" value="InterPro"/>
</dbReference>
<protein>
    <recommendedName>
        <fullName evidence="5">Radical SAM core domain-containing protein</fullName>
    </recommendedName>
</protein>
<evidence type="ECO:0000259" key="5">
    <source>
        <dbReference type="Pfam" id="PF04055"/>
    </source>
</evidence>
<accession>M4PWH9</accession>
<keyword evidence="3" id="KW-0408">Iron</keyword>
<evidence type="ECO:0000256" key="1">
    <source>
        <dbReference type="ARBA" id="ARBA00022691"/>
    </source>
</evidence>
<dbReference type="NCBIfam" id="TIGR03916">
    <property type="entry name" value="rSAM_link_UDG"/>
    <property type="match status" value="1"/>
</dbReference>
<dbReference type="InterPro" id="IPR023874">
    <property type="entry name" value="DNA_rSAM_put"/>
</dbReference>
<dbReference type="InterPro" id="IPR058240">
    <property type="entry name" value="rSAM_sf"/>
</dbReference>
<keyword evidence="1" id="KW-0949">S-adenosyl-L-methionine</keyword>
<dbReference type="Gene3D" id="3.20.20.70">
    <property type="entry name" value="Aldolase class I"/>
    <property type="match status" value="1"/>
</dbReference>
<evidence type="ECO:0000256" key="2">
    <source>
        <dbReference type="ARBA" id="ARBA00022723"/>
    </source>
</evidence>
<name>M4PWH9_9BACT</name>
<dbReference type="SUPFAM" id="SSF47781">
    <property type="entry name" value="RuvA domain 2-like"/>
    <property type="match status" value="1"/>
</dbReference>
<dbReference type="InterPro" id="IPR010994">
    <property type="entry name" value="RuvA_2-like"/>
</dbReference>